<dbReference type="AlphaFoldDB" id="M1K584"/>
<dbReference type="VEuPathDB" id="MicrosporidiaDB:AEWD_101580"/>
<dbReference type="EMBL" id="KC513613">
    <property type="protein sequence ID" value="AGE96158.1"/>
    <property type="molecule type" value="Genomic_DNA"/>
</dbReference>
<dbReference type="VEuPathDB" id="MicrosporidiaDB:ECU10_1630"/>
<proteinExistence type="predicted"/>
<gene>
    <name evidence="1" type="ORF">ECU10_1630</name>
</gene>
<accession>M1K584</accession>
<name>M1K584_ENCCN</name>
<dbReference type="VEuPathDB" id="MicrosporidiaDB:M970_101580"/>
<protein>
    <submittedName>
        <fullName evidence="1">Uncharacterized protein</fullName>
    </submittedName>
</protein>
<dbReference type="VEuPathDB" id="MicrosporidiaDB:AEWQ_101580"/>
<sequence>MIIFHEEKASKQSDEFTLKMLGMPRYDGRFDFSRKEIDIPLIFPLKKSTVKLRSPSQVCFMEKIDNNSVIYSEKGYTFNVAGKYAYSFKIKDLCKRLVVGHGKAFILTDKHMYVYRNRKIRMFSTNALDVCPSPYGEMFMLTPKEILIFDESGVKEVFPYTGKVKFIHSYLFRELIVVADKQVFHLNLNSLKVSTIYLTIGIITSTILKDRLYMQEGKEGRAAKVTSLNIEDRTAESIRIESLVSISVGESLLVLYKAGGEFIFCDRFDLINARSVVYDIENFIGFFFVGDKSCFFFKSRFVLWKNGDIKIIEIGADEKEEHFIELPDNLEMLEEVYKKRPAPMGVFKPGNVMSSLNKMAKEFLEKERRSTNPIAKKKIRYAEKNLGGF</sequence>
<evidence type="ECO:0000313" key="1">
    <source>
        <dbReference type="EMBL" id="AGE96158.1"/>
    </source>
</evidence>
<dbReference type="VEuPathDB" id="MicrosporidiaDB:AEWR_101580"/>
<reference evidence="1" key="1">
    <citation type="journal article" date="2013" name="Eukaryot. Cell">
        <title>Extremely Reduced Levels of Heterozygosity in the Vertebrate Pathogen Encephalitozoon cuniculi.</title>
        <authorList>
            <person name="Selman M."/>
            <person name="Sak B."/>
            <person name="Kvac M."/>
            <person name="Farinelli L."/>
            <person name="Weiss L.M."/>
            <person name="Corradi N."/>
        </authorList>
    </citation>
    <scope>NUCLEOTIDE SEQUENCE</scope>
</reference>
<organism evidence="1">
    <name type="scientific">Encephalitozoon cuniculi</name>
    <name type="common">Microsporidian parasite</name>
    <dbReference type="NCBI Taxonomy" id="6035"/>
    <lineage>
        <taxon>Eukaryota</taxon>
        <taxon>Fungi</taxon>
        <taxon>Fungi incertae sedis</taxon>
        <taxon>Microsporidia</taxon>
        <taxon>Unikaryonidae</taxon>
        <taxon>Encephalitozoon</taxon>
    </lineage>
</organism>